<dbReference type="InterPro" id="IPR051159">
    <property type="entry name" value="Hexapeptide_acetyltransf"/>
</dbReference>
<dbReference type="CDD" id="cd04647">
    <property type="entry name" value="LbH_MAT_like"/>
    <property type="match status" value="1"/>
</dbReference>
<dbReference type="InterPro" id="IPR011004">
    <property type="entry name" value="Trimer_LpxA-like_sf"/>
</dbReference>
<dbReference type="InterPro" id="IPR001451">
    <property type="entry name" value="Hexapep"/>
</dbReference>
<protein>
    <submittedName>
        <fullName evidence="1">Acetyltransferase-like isoleucine patch superfamily enzyme</fullName>
    </submittedName>
</protein>
<dbReference type="PANTHER" id="PTHR23416">
    <property type="entry name" value="SIALIC ACID SYNTHASE-RELATED"/>
    <property type="match status" value="1"/>
</dbReference>
<name>A0A927N3F8_9ACTN</name>
<keyword evidence="2" id="KW-1185">Reference proteome</keyword>
<evidence type="ECO:0000313" key="1">
    <source>
        <dbReference type="EMBL" id="MBE1611424.1"/>
    </source>
</evidence>
<dbReference type="SUPFAM" id="SSF51161">
    <property type="entry name" value="Trimeric LpxA-like enzymes"/>
    <property type="match status" value="1"/>
</dbReference>
<dbReference type="Proteomes" id="UP000638648">
    <property type="component" value="Unassembled WGS sequence"/>
</dbReference>
<accession>A0A927N3F8</accession>
<organism evidence="1 2">
    <name type="scientific">Actinopolymorpha pittospori</name>
    <dbReference type="NCBI Taxonomy" id="648752"/>
    <lineage>
        <taxon>Bacteria</taxon>
        <taxon>Bacillati</taxon>
        <taxon>Actinomycetota</taxon>
        <taxon>Actinomycetes</taxon>
        <taxon>Propionibacteriales</taxon>
        <taxon>Actinopolymorphaceae</taxon>
        <taxon>Actinopolymorpha</taxon>
    </lineage>
</organism>
<comment type="caution">
    <text evidence="1">The sequence shown here is derived from an EMBL/GenBank/DDBJ whole genome shotgun (WGS) entry which is preliminary data.</text>
</comment>
<dbReference type="AlphaFoldDB" id="A0A927N3F8"/>
<reference evidence="1" key="1">
    <citation type="submission" date="2020-10" db="EMBL/GenBank/DDBJ databases">
        <title>Sequencing the genomes of 1000 actinobacteria strains.</title>
        <authorList>
            <person name="Klenk H.-P."/>
        </authorList>
    </citation>
    <scope>NUCLEOTIDE SEQUENCE</scope>
    <source>
        <strain evidence="1">DSM 45354</strain>
    </source>
</reference>
<gene>
    <name evidence="1" type="ORF">HEB94_008272</name>
</gene>
<sequence>MVRRSKDPRQARFLTLASLRWVVRHRAWTPYYLLRYWRFLLLRIRHPQIVTEGFVFLGRRVDLGARAGYGRLVLGRWVHLGDGTRLQAHEGTLRLGEKCVLGRDVTITCYLDVEIGASCLLADWTYICDFDHVTSDLAVPIKDQGLVKTPVRIGPDCWFGTKTTVLRGTTVGTGVVIAAHAVVRGEVPDYSIVAGIPARVVKNRREVHEADADRRAYLEGLARGAAAEAARSAQALRGRS</sequence>
<dbReference type="Gene3D" id="2.160.10.10">
    <property type="entry name" value="Hexapeptide repeat proteins"/>
    <property type="match status" value="1"/>
</dbReference>
<evidence type="ECO:0000313" key="2">
    <source>
        <dbReference type="Proteomes" id="UP000638648"/>
    </source>
</evidence>
<dbReference type="EMBL" id="JADBEM010000001">
    <property type="protein sequence ID" value="MBE1611424.1"/>
    <property type="molecule type" value="Genomic_DNA"/>
</dbReference>
<dbReference type="Pfam" id="PF00132">
    <property type="entry name" value="Hexapep"/>
    <property type="match status" value="1"/>
</dbReference>
<dbReference type="RefSeq" id="WP_337918258.1">
    <property type="nucleotide sequence ID" value="NZ_BAABJL010000042.1"/>
</dbReference>
<proteinExistence type="predicted"/>